<accession>A0A2W4XD67</accession>
<keyword evidence="4" id="KW-0067">ATP-binding</keyword>
<dbReference type="GO" id="GO:0005524">
    <property type="term" value="F:ATP binding"/>
    <property type="evidence" value="ECO:0007669"/>
    <property type="project" value="UniProtKB-KW"/>
</dbReference>
<dbReference type="FunFam" id="1.10.287.380:FF:000001">
    <property type="entry name" value="Valine--tRNA ligase"/>
    <property type="match status" value="1"/>
</dbReference>
<dbReference type="GO" id="GO:0005737">
    <property type="term" value="C:cytoplasm"/>
    <property type="evidence" value="ECO:0007669"/>
    <property type="project" value="InterPro"/>
</dbReference>
<evidence type="ECO:0000313" key="14">
    <source>
        <dbReference type="EMBL" id="PZO55223.1"/>
    </source>
</evidence>
<comment type="similarity">
    <text evidence="11">Belongs to the class-I aminoacyl-tRNA synthetase family. ValS type 1 subfamily.</text>
</comment>
<dbReference type="GO" id="GO:0006438">
    <property type="term" value="P:valyl-tRNA aminoacylation"/>
    <property type="evidence" value="ECO:0007669"/>
    <property type="project" value="InterPro"/>
</dbReference>
<evidence type="ECO:0000256" key="10">
    <source>
        <dbReference type="ARBA" id="ARBA00047552"/>
    </source>
</evidence>
<name>A0A2W4XD67_9CYAN</name>
<evidence type="ECO:0000256" key="7">
    <source>
        <dbReference type="ARBA" id="ARBA00023146"/>
    </source>
</evidence>
<protein>
    <recommendedName>
        <fullName evidence="8">Valine--tRNA ligase</fullName>
        <ecNumber evidence="1">6.1.1.9</ecNumber>
    </recommendedName>
    <alternativeName>
        <fullName evidence="9">Valyl-tRNA synthetase</fullName>
    </alternativeName>
</protein>
<dbReference type="Gene3D" id="1.10.287.380">
    <property type="entry name" value="Valyl-tRNA synthetase, C-terminal domain"/>
    <property type="match status" value="1"/>
</dbReference>
<dbReference type="SUPFAM" id="SSF46589">
    <property type="entry name" value="tRNA-binding arm"/>
    <property type="match status" value="1"/>
</dbReference>
<keyword evidence="2" id="KW-0436">Ligase</keyword>
<proteinExistence type="inferred from homology"/>
<evidence type="ECO:0000313" key="15">
    <source>
        <dbReference type="Proteomes" id="UP000249794"/>
    </source>
</evidence>
<evidence type="ECO:0000256" key="6">
    <source>
        <dbReference type="ARBA" id="ARBA00023054"/>
    </source>
</evidence>
<dbReference type="InterPro" id="IPR019499">
    <property type="entry name" value="Val-tRNA_synth_tRNA-bd"/>
</dbReference>
<gene>
    <name evidence="14" type="ORF">DCF15_10915</name>
</gene>
<keyword evidence="3" id="KW-0547">Nucleotide-binding</keyword>
<reference evidence="15" key="1">
    <citation type="submission" date="2018-04" db="EMBL/GenBank/DDBJ databases">
        <authorList>
            <person name="Cornet L."/>
        </authorList>
    </citation>
    <scope>NUCLEOTIDE SEQUENCE [LARGE SCALE GENOMIC DNA]</scope>
</reference>
<dbReference type="InterPro" id="IPR010978">
    <property type="entry name" value="tRNA-bd_arm"/>
</dbReference>
<keyword evidence="7" id="KW-0030">Aminoacyl-tRNA synthetase</keyword>
<comment type="caution">
    <text evidence="14">The sequence shown here is derived from an EMBL/GenBank/DDBJ whole genome shotgun (WGS) entry which is preliminary data.</text>
</comment>
<keyword evidence="6 12" id="KW-0175">Coiled coil</keyword>
<feature type="domain" description="Valyl-tRNA synthetase tRNA-binding arm" evidence="13">
    <location>
        <begin position="20"/>
        <end position="84"/>
    </location>
</feature>
<sequence length="84" mass="8777">MFAGVTGTVQVLIPLTGVVDVEALKAKLEKDLAKAEGEIKSLSGRLSNQGFVNQAPAEVVQGAQTALAEAEKQAKLVSERLAML</sequence>
<organism evidence="14 15">
    <name type="scientific">Phormidesmis priestleyi</name>
    <dbReference type="NCBI Taxonomy" id="268141"/>
    <lineage>
        <taxon>Bacteria</taxon>
        <taxon>Bacillati</taxon>
        <taxon>Cyanobacteriota</taxon>
        <taxon>Cyanophyceae</taxon>
        <taxon>Leptolyngbyales</taxon>
        <taxon>Leptolyngbyaceae</taxon>
        <taxon>Phormidesmis</taxon>
    </lineage>
</organism>
<evidence type="ECO:0000256" key="2">
    <source>
        <dbReference type="ARBA" id="ARBA00022598"/>
    </source>
</evidence>
<evidence type="ECO:0000256" key="1">
    <source>
        <dbReference type="ARBA" id="ARBA00013169"/>
    </source>
</evidence>
<dbReference type="Proteomes" id="UP000249794">
    <property type="component" value="Unassembled WGS sequence"/>
</dbReference>
<evidence type="ECO:0000256" key="9">
    <source>
        <dbReference type="ARBA" id="ARBA00029936"/>
    </source>
</evidence>
<evidence type="ECO:0000259" key="13">
    <source>
        <dbReference type="Pfam" id="PF10458"/>
    </source>
</evidence>
<evidence type="ECO:0000256" key="11">
    <source>
        <dbReference type="ARBA" id="ARBA00060830"/>
    </source>
</evidence>
<feature type="coiled-coil region" evidence="12">
    <location>
        <begin position="18"/>
        <end position="80"/>
    </location>
</feature>
<keyword evidence="5" id="KW-0648">Protein biosynthesis</keyword>
<evidence type="ECO:0000256" key="4">
    <source>
        <dbReference type="ARBA" id="ARBA00022840"/>
    </source>
</evidence>
<dbReference type="Pfam" id="PF10458">
    <property type="entry name" value="Val_tRNA-synt_C"/>
    <property type="match status" value="1"/>
</dbReference>
<dbReference type="EC" id="6.1.1.9" evidence="1"/>
<dbReference type="AlphaFoldDB" id="A0A2W4XD67"/>
<reference evidence="14 15" key="2">
    <citation type="submission" date="2018-06" db="EMBL/GenBank/DDBJ databases">
        <title>Metagenomic assembly of (sub)arctic Cyanobacteria and their associated microbiome from non-axenic cultures.</title>
        <authorList>
            <person name="Baurain D."/>
        </authorList>
    </citation>
    <scope>NUCLEOTIDE SEQUENCE [LARGE SCALE GENOMIC DNA]</scope>
    <source>
        <strain evidence="14">ULC027bin1</strain>
    </source>
</reference>
<evidence type="ECO:0000256" key="3">
    <source>
        <dbReference type="ARBA" id="ARBA00022741"/>
    </source>
</evidence>
<evidence type="ECO:0000256" key="5">
    <source>
        <dbReference type="ARBA" id="ARBA00022917"/>
    </source>
</evidence>
<evidence type="ECO:0000256" key="12">
    <source>
        <dbReference type="SAM" id="Coils"/>
    </source>
</evidence>
<evidence type="ECO:0000256" key="8">
    <source>
        <dbReference type="ARBA" id="ARBA00024407"/>
    </source>
</evidence>
<comment type="catalytic activity">
    <reaction evidence="10">
        <text>tRNA(Val) + L-valine + ATP = L-valyl-tRNA(Val) + AMP + diphosphate</text>
        <dbReference type="Rhea" id="RHEA:10704"/>
        <dbReference type="Rhea" id="RHEA-COMP:9672"/>
        <dbReference type="Rhea" id="RHEA-COMP:9708"/>
        <dbReference type="ChEBI" id="CHEBI:30616"/>
        <dbReference type="ChEBI" id="CHEBI:33019"/>
        <dbReference type="ChEBI" id="CHEBI:57762"/>
        <dbReference type="ChEBI" id="CHEBI:78442"/>
        <dbReference type="ChEBI" id="CHEBI:78537"/>
        <dbReference type="ChEBI" id="CHEBI:456215"/>
        <dbReference type="EC" id="6.1.1.9"/>
    </reaction>
</comment>
<dbReference type="InterPro" id="IPR037118">
    <property type="entry name" value="Val-tRNA_synth_C_sf"/>
</dbReference>
<dbReference type="GO" id="GO:0004832">
    <property type="term" value="F:valine-tRNA ligase activity"/>
    <property type="evidence" value="ECO:0007669"/>
    <property type="project" value="UniProtKB-EC"/>
</dbReference>
<dbReference type="EMBL" id="QBMP01000102">
    <property type="protein sequence ID" value="PZO55223.1"/>
    <property type="molecule type" value="Genomic_DNA"/>
</dbReference>